<accession>A0A9W7GAK6</accession>
<dbReference type="Gene3D" id="2.40.37.10">
    <property type="entry name" value="Lyase, Ornithine Decarboxylase, Chain A, domain 1"/>
    <property type="match status" value="1"/>
</dbReference>
<dbReference type="GO" id="GO:0006522">
    <property type="term" value="P:alanine metabolic process"/>
    <property type="evidence" value="ECO:0007669"/>
    <property type="project" value="InterPro"/>
</dbReference>
<organism evidence="7 8">
    <name type="scientific">Triparma columacea</name>
    <dbReference type="NCBI Taxonomy" id="722753"/>
    <lineage>
        <taxon>Eukaryota</taxon>
        <taxon>Sar</taxon>
        <taxon>Stramenopiles</taxon>
        <taxon>Ochrophyta</taxon>
        <taxon>Bolidophyceae</taxon>
        <taxon>Parmales</taxon>
        <taxon>Triparmaceae</taxon>
        <taxon>Triparma</taxon>
    </lineage>
</organism>
<dbReference type="SUPFAM" id="SSF51419">
    <property type="entry name" value="PLP-binding barrel"/>
    <property type="match status" value="2"/>
</dbReference>
<feature type="domain" description="Alanine racemase C-terminal" evidence="6">
    <location>
        <begin position="402"/>
        <end position="539"/>
    </location>
</feature>
<dbReference type="GO" id="GO:0008784">
    <property type="term" value="F:alanine racemase activity"/>
    <property type="evidence" value="ECO:0007669"/>
    <property type="project" value="InterPro"/>
</dbReference>
<dbReference type="Proteomes" id="UP001165065">
    <property type="component" value="Unassembled WGS sequence"/>
</dbReference>
<dbReference type="GO" id="GO:0030170">
    <property type="term" value="F:pyridoxal phosphate binding"/>
    <property type="evidence" value="ECO:0007669"/>
    <property type="project" value="TreeGrafter"/>
</dbReference>
<feature type="binding site" evidence="4">
    <location>
        <position position="470"/>
    </location>
    <ligand>
        <name>substrate</name>
    </ligand>
</feature>
<proteinExistence type="predicted"/>
<dbReference type="CDD" id="cd00430">
    <property type="entry name" value="PLPDE_III_AR"/>
    <property type="match status" value="1"/>
</dbReference>
<dbReference type="PROSITE" id="PS00395">
    <property type="entry name" value="ALANINE_RACEMASE"/>
    <property type="match status" value="1"/>
</dbReference>
<dbReference type="InterPro" id="IPR011079">
    <property type="entry name" value="Ala_racemase_C"/>
</dbReference>
<feature type="binding site" evidence="4">
    <location>
        <position position="281"/>
    </location>
    <ligand>
        <name>substrate</name>
    </ligand>
</feature>
<keyword evidence="8" id="KW-1185">Reference proteome</keyword>
<dbReference type="InterPro" id="IPR001608">
    <property type="entry name" value="Ala_racemase_N"/>
</dbReference>
<evidence type="ECO:0000256" key="2">
    <source>
        <dbReference type="ARBA" id="ARBA00022898"/>
    </source>
</evidence>
<dbReference type="Gene3D" id="3.20.20.10">
    <property type="entry name" value="Alanine racemase"/>
    <property type="match status" value="2"/>
</dbReference>
<comment type="cofactor">
    <cofactor evidence="1">
        <name>pyridoxal 5'-phosphate</name>
        <dbReference type="ChEBI" id="CHEBI:597326"/>
    </cofactor>
</comment>
<dbReference type="SUPFAM" id="SSF50621">
    <property type="entry name" value="Alanine racemase C-terminal domain-like"/>
    <property type="match status" value="1"/>
</dbReference>
<dbReference type="InterPro" id="IPR029066">
    <property type="entry name" value="PLP-binding_barrel"/>
</dbReference>
<dbReference type="EMBL" id="BRYA01001084">
    <property type="protein sequence ID" value="GMI38618.1"/>
    <property type="molecule type" value="Genomic_DNA"/>
</dbReference>
<evidence type="ECO:0000256" key="4">
    <source>
        <dbReference type="PIRSR" id="PIRSR600821-52"/>
    </source>
</evidence>
<dbReference type="GO" id="GO:0005829">
    <property type="term" value="C:cytosol"/>
    <property type="evidence" value="ECO:0007669"/>
    <property type="project" value="TreeGrafter"/>
</dbReference>
<feature type="region of interest" description="Disordered" evidence="5">
    <location>
        <begin position="202"/>
        <end position="222"/>
    </location>
</feature>
<evidence type="ECO:0000256" key="1">
    <source>
        <dbReference type="ARBA" id="ARBA00001933"/>
    </source>
</evidence>
<dbReference type="InterPro" id="IPR020622">
    <property type="entry name" value="Ala_racemase_pyridoxalP-BS"/>
</dbReference>
<dbReference type="InterPro" id="IPR000821">
    <property type="entry name" value="Ala_racemase"/>
</dbReference>
<evidence type="ECO:0000259" key="6">
    <source>
        <dbReference type="SMART" id="SM01005"/>
    </source>
</evidence>
<reference evidence="8" key="1">
    <citation type="journal article" date="2023" name="Commun. Biol.">
        <title>Genome analysis of Parmales, the sister group of diatoms, reveals the evolutionary specialization of diatoms from phago-mixotrophs to photoautotrophs.</title>
        <authorList>
            <person name="Ban H."/>
            <person name="Sato S."/>
            <person name="Yoshikawa S."/>
            <person name="Yamada K."/>
            <person name="Nakamura Y."/>
            <person name="Ichinomiya M."/>
            <person name="Sato N."/>
            <person name="Blanc-Mathieu R."/>
            <person name="Endo H."/>
            <person name="Kuwata A."/>
            <person name="Ogata H."/>
        </authorList>
    </citation>
    <scope>NUCLEOTIDE SEQUENCE [LARGE SCALE GENOMIC DNA]</scope>
</reference>
<dbReference type="PANTHER" id="PTHR30511:SF0">
    <property type="entry name" value="ALANINE RACEMASE, CATABOLIC-RELATED"/>
    <property type="match status" value="1"/>
</dbReference>
<evidence type="ECO:0000313" key="8">
    <source>
        <dbReference type="Proteomes" id="UP001165065"/>
    </source>
</evidence>
<dbReference type="Pfam" id="PF01168">
    <property type="entry name" value="Ala_racemase_N"/>
    <property type="match status" value="2"/>
</dbReference>
<gene>
    <name evidence="7" type="ORF">TrCOL_g12769</name>
</gene>
<evidence type="ECO:0000313" key="7">
    <source>
        <dbReference type="EMBL" id="GMI38618.1"/>
    </source>
</evidence>
<sequence length="540" mass="59235">MSTIASQLKPPIEAPRATHQISLSSIRENYRTIERKAAMQKCSVMAVVKADAYGHGAQETATYLMRECGCDSFCVATLDEAIHLREKLPYPVRILVLGAPVDLPADFDRYLHWQIEMMVSGPEVVKKLMEWCSDIKTRRENMVQNSAKEAMDKVAESNISKGVVKSSKTLGNVEGESLAREIREIMIHKKKEAQVQAFIDNASSGARTPNGKASPVQTTPSLDAPPTTNITQFQGIAHAASVSRLKSERAANGVSPSPQMGNEEKEKKIRWHGMVDTGMGRMGFKPEEDWSVEAIQELHRFSLQGSPISFTGLCTHMAEASSSSTFTVEQFGRFKILLNRLREAGLSVETVHTDNSSALLEESLKHFDTAVLKQKSADSRGYVRCGGAIYGQRPQFTELLPVSTLSANIRHVGKIKLGESVGYDRTWVAERDSIIATVAIGFADGVPRDLKGGSVQINGNVCSIVGNVCMDMLMVDVTDLESENTVKVGDSCVLWGPVVDELGGIDEQIKLKDIAKSLKTTQSELTCGVDVKRVRRVYDK</sequence>
<evidence type="ECO:0000256" key="3">
    <source>
        <dbReference type="ARBA" id="ARBA00023235"/>
    </source>
</evidence>
<keyword evidence="3" id="KW-0413">Isomerase</keyword>
<dbReference type="PANTHER" id="PTHR30511">
    <property type="entry name" value="ALANINE RACEMASE"/>
    <property type="match status" value="1"/>
</dbReference>
<keyword evidence="2" id="KW-0663">Pyridoxal phosphate</keyword>
<evidence type="ECO:0000256" key="5">
    <source>
        <dbReference type="SAM" id="MobiDB-lite"/>
    </source>
</evidence>
<dbReference type="InterPro" id="IPR009006">
    <property type="entry name" value="Ala_racemase/Decarboxylase_C"/>
</dbReference>
<dbReference type="OrthoDB" id="186866at2759"/>
<protein>
    <recommendedName>
        <fullName evidence="6">Alanine racemase C-terminal domain-containing protein</fullName>
    </recommendedName>
</protein>
<dbReference type="PRINTS" id="PR00992">
    <property type="entry name" value="ALARACEMASE"/>
</dbReference>
<dbReference type="Pfam" id="PF00842">
    <property type="entry name" value="Ala_racemase_C"/>
    <property type="match status" value="1"/>
</dbReference>
<dbReference type="AlphaFoldDB" id="A0A9W7GAK6"/>
<name>A0A9W7GAK6_9STRA</name>
<comment type="caution">
    <text evidence="7">The sequence shown here is derived from an EMBL/GenBank/DDBJ whole genome shotgun (WGS) entry which is preliminary data.</text>
</comment>
<dbReference type="SMART" id="SM01005">
    <property type="entry name" value="Ala_racemase_C"/>
    <property type="match status" value="1"/>
</dbReference>